<gene>
    <name evidence="6" type="ordered locus">Plav_1638</name>
</gene>
<evidence type="ECO:0000256" key="4">
    <source>
        <dbReference type="ARBA" id="ARBA00022833"/>
    </source>
</evidence>
<accession>A7HTM4</accession>
<dbReference type="Gene3D" id="3.40.50.10310">
    <property type="entry name" value="Creatininase"/>
    <property type="match status" value="1"/>
</dbReference>
<dbReference type="PANTHER" id="PTHR35005">
    <property type="entry name" value="3-DEHYDRO-SCYLLO-INOSOSE HYDROLASE"/>
    <property type="match status" value="1"/>
</dbReference>
<sequence length="252" mass="27342">MTSWAQLTGPQLGDLVKTKGRSLAVLPIGATEQHGPHLATGTDTLLADTICREACRRRGLPMLPALPYGCSYGHTNAWPGTLSLSPETLTRVICELARWAIDNSGIDRLLFISGHATNGPSIESAILQLRYEYPHARFAARGLWEISDEALRLYTSDAADIHANVAETSMVMAIDPQSVQMERAEDVEDVTAGLIWRYAMPAVTPNGVVGRPSGSSAAAGREMLDRLIQDLETMLKQAEEEAWPAIPRPARG</sequence>
<proteinExistence type="inferred from homology"/>
<evidence type="ECO:0000256" key="1">
    <source>
        <dbReference type="ARBA" id="ARBA00001947"/>
    </source>
</evidence>
<comment type="cofactor">
    <cofactor evidence="1">
        <name>Zn(2+)</name>
        <dbReference type="ChEBI" id="CHEBI:29105"/>
    </cofactor>
</comment>
<comment type="similarity">
    <text evidence="5">Belongs to the creatininase superfamily.</text>
</comment>
<dbReference type="Proteomes" id="UP000006377">
    <property type="component" value="Chromosome"/>
</dbReference>
<evidence type="ECO:0000313" key="7">
    <source>
        <dbReference type="Proteomes" id="UP000006377"/>
    </source>
</evidence>
<dbReference type="EMBL" id="CP000774">
    <property type="protein sequence ID" value="ABS63257.1"/>
    <property type="molecule type" value="Genomic_DNA"/>
</dbReference>
<dbReference type="PANTHER" id="PTHR35005:SF1">
    <property type="entry name" value="2-AMINO-5-FORMYLAMINO-6-RIBOSYLAMINOPYRIMIDIN-4(3H)-ONE 5'-MONOPHOSPHATE DEFORMYLASE"/>
    <property type="match status" value="1"/>
</dbReference>
<dbReference type="KEGG" id="pla:Plav_1638"/>
<dbReference type="HOGENOM" id="CLU_055029_4_0_5"/>
<organism evidence="6 7">
    <name type="scientific">Parvibaculum lavamentivorans (strain DS-1 / DSM 13023 / NCIMB 13966)</name>
    <dbReference type="NCBI Taxonomy" id="402881"/>
    <lineage>
        <taxon>Bacteria</taxon>
        <taxon>Pseudomonadati</taxon>
        <taxon>Pseudomonadota</taxon>
        <taxon>Alphaproteobacteria</taxon>
        <taxon>Hyphomicrobiales</taxon>
        <taxon>Parvibaculaceae</taxon>
        <taxon>Parvibaculum</taxon>
    </lineage>
</organism>
<dbReference type="InterPro" id="IPR024087">
    <property type="entry name" value="Creatininase-like_sf"/>
</dbReference>
<evidence type="ECO:0000313" key="6">
    <source>
        <dbReference type="EMBL" id="ABS63257.1"/>
    </source>
</evidence>
<dbReference type="STRING" id="402881.Plav_1638"/>
<dbReference type="SUPFAM" id="SSF102215">
    <property type="entry name" value="Creatininase"/>
    <property type="match status" value="1"/>
</dbReference>
<keyword evidence="2" id="KW-0479">Metal-binding</keyword>
<dbReference type="eggNOG" id="COG1402">
    <property type="taxonomic scope" value="Bacteria"/>
</dbReference>
<dbReference type="OrthoDB" id="9801445at2"/>
<evidence type="ECO:0000256" key="3">
    <source>
        <dbReference type="ARBA" id="ARBA00022801"/>
    </source>
</evidence>
<dbReference type="RefSeq" id="WP_012110548.1">
    <property type="nucleotide sequence ID" value="NC_009719.1"/>
</dbReference>
<reference evidence="6 7" key="1">
    <citation type="journal article" date="2011" name="Stand. Genomic Sci.">
        <title>Complete genome sequence of Parvibaculum lavamentivorans type strain (DS-1(T)).</title>
        <authorList>
            <person name="Schleheck D."/>
            <person name="Weiss M."/>
            <person name="Pitluck S."/>
            <person name="Bruce D."/>
            <person name="Land M.L."/>
            <person name="Han S."/>
            <person name="Saunders E."/>
            <person name="Tapia R."/>
            <person name="Detter C."/>
            <person name="Brettin T."/>
            <person name="Han J."/>
            <person name="Woyke T."/>
            <person name="Goodwin L."/>
            <person name="Pennacchio L."/>
            <person name="Nolan M."/>
            <person name="Cook A.M."/>
            <person name="Kjelleberg S."/>
            <person name="Thomas T."/>
        </authorList>
    </citation>
    <scope>NUCLEOTIDE SEQUENCE [LARGE SCALE GENOMIC DNA]</scope>
    <source>
        <strain evidence="7">DS-1 / DSM 13023 / NCIMB 13966</strain>
    </source>
</reference>
<evidence type="ECO:0000256" key="5">
    <source>
        <dbReference type="ARBA" id="ARBA00024029"/>
    </source>
</evidence>
<dbReference type="InterPro" id="IPR003785">
    <property type="entry name" value="Creatininase/forma_Hydrolase"/>
</dbReference>
<keyword evidence="3" id="KW-0378">Hydrolase</keyword>
<keyword evidence="4" id="KW-0862">Zinc</keyword>
<protein>
    <submittedName>
        <fullName evidence="6">Creatininase</fullName>
    </submittedName>
</protein>
<dbReference type="GO" id="GO:0016811">
    <property type="term" value="F:hydrolase activity, acting on carbon-nitrogen (but not peptide) bonds, in linear amides"/>
    <property type="evidence" value="ECO:0007669"/>
    <property type="project" value="TreeGrafter"/>
</dbReference>
<evidence type="ECO:0000256" key="2">
    <source>
        <dbReference type="ARBA" id="ARBA00022723"/>
    </source>
</evidence>
<dbReference type="GO" id="GO:0009231">
    <property type="term" value="P:riboflavin biosynthetic process"/>
    <property type="evidence" value="ECO:0007669"/>
    <property type="project" value="TreeGrafter"/>
</dbReference>
<dbReference type="Pfam" id="PF02633">
    <property type="entry name" value="Creatininase"/>
    <property type="match status" value="1"/>
</dbReference>
<dbReference type="GO" id="GO:0046872">
    <property type="term" value="F:metal ion binding"/>
    <property type="evidence" value="ECO:0007669"/>
    <property type="project" value="UniProtKB-KW"/>
</dbReference>
<keyword evidence="7" id="KW-1185">Reference proteome</keyword>
<dbReference type="AlphaFoldDB" id="A7HTM4"/>
<name>A7HTM4_PARL1</name>